<evidence type="ECO:0000256" key="2">
    <source>
        <dbReference type="ARBA" id="ARBA00026073"/>
    </source>
</evidence>
<reference evidence="4 5" key="1">
    <citation type="submission" date="2019-01" db="EMBL/GenBank/DDBJ databases">
        <authorList>
            <person name="Chen W.-M."/>
        </authorList>
    </citation>
    <scope>NUCLEOTIDE SEQUENCE [LARGE SCALE GENOMIC DNA]</scope>
    <source>
        <strain evidence="4 5">YBJ-36</strain>
    </source>
</reference>
<dbReference type="RefSeq" id="WP_127707715.1">
    <property type="nucleotide sequence ID" value="NZ_SACK01000010.1"/>
</dbReference>
<evidence type="ECO:0000313" key="5">
    <source>
        <dbReference type="Proteomes" id="UP000282759"/>
    </source>
</evidence>
<comment type="function">
    <text evidence="1">DNA polymerase III is a complex, multichain enzyme responsible for most of the replicative synthesis in bacteria. The epsilon subunit contain the editing function and is a proofreading 3'-5' exonuclease.</text>
</comment>
<dbReference type="InterPro" id="IPR013520">
    <property type="entry name" value="Ribonucl_H"/>
</dbReference>
<dbReference type="EMBL" id="SACK01000010">
    <property type="protein sequence ID" value="RVT98067.1"/>
    <property type="molecule type" value="Genomic_DNA"/>
</dbReference>
<dbReference type="PROSITE" id="PS50164">
    <property type="entry name" value="GIY_YIG"/>
    <property type="match status" value="1"/>
</dbReference>
<dbReference type="InterPro" id="IPR012337">
    <property type="entry name" value="RNaseH-like_sf"/>
</dbReference>
<dbReference type="FunFam" id="3.30.420.10:FF:000045">
    <property type="entry name" value="3'-5' exonuclease DinG"/>
    <property type="match status" value="1"/>
</dbReference>
<dbReference type="InterPro" id="IPR035901">
    <property type="entry name" value="GIY-YIG_endonuc_sf"/>
</dbReference>
<protein>
    <submittedName>
        <fullName evidence="4">DNA polymerase III subunit epsilon</fullName>
    </submittedName>
</protein>
<dbReference type="Pfam" id="PF01541">
    <property type="entry name" value="GIY-YIG"/>
    <property type="match status" value="1"/>
</dbReference>
<evidence type="ECO:0000259" key="3">
    <source>
        <dbReference type="PROSITE" id="PS50164"/>
    </source>
</evidence>
<proteinExistence type="predicted"/>
<dbReference type="GO" id="GO:0003887">
    <property type="term" value="F:DNA-directed DNA polymerase activity"/>
    <property type="evidence" value="ECO:0007669"/>
    <property type="project" value="InterPro"/>
</dbReference>
<evidence type="ECO:0000313" key="4">
    <source>
        <dbReference type="EMBL" id="RVT98067.1"/>
    </source>
</evidence>
<dbReference type="InterPro" id="IPR036397">
    <property type="entry name" value="RNaseH_sf"/>
</dbReference>
<organism evidence="4 5">
    <name type="scientific">Mucilaginibacter limnophilus</name>
    <dbReference type="NCBI Taxonomy" id="1932778"/>
    <lineage>
        <taxon>Bacteria</taxon>
        <taxon>Pseudomonadati</taxon>
        <taxon>Bacteroidota</taxon>
        <taxon>Sphingobacteriia</taxon>
        <taxon>Sphingobacteriales</taxon>
        <taxon>Sphingobacteriaceae</taxon>
        <taxon>Mucilaginibacter</taxon>
    </lineage>
</organism>
<dbReference type="CDD" id="cd10434">
    <property type="entry name" value="GIY-YIG_UvrC_Cho"/>
    <property type="match status" value="1"/>
</dbReference>
<dbReference type="InterPro" id="IPR006054">
    <property type="entry name" value="DnaQ"/>
</dbReference>
<dbReference type="InterPro" id="IPR047296">
    <property type="entry name" value="GIY-YIG_UvrC_Cho"/>
</dbReference>
<dbReference type="SUPFAM" id="SSF53098">
    <property type="entry name" value="Ribonuclease H-like"/>
    <property type="match status" value="1"/>
</dbReference>
<dbReference type="CDD" id="cd06127">
    <property type="entry name" value="DEDDh"/>
    <property type="match status" value="1"/>
</dbReference>
<dbReference type="NCBIfam" id="TIGR00573">
    <property type="entry name" value="dnaq"/>
    <property type="match status" value="1"/>
</dbReference>
<dbReference type="PANTHER" id="PTHR30231:SF37">
    <property type="entry name" value="EXODEOXYRIBONUCLEASE 10"/>
    <property type="match status" value="1"/>
</dbReference>
<name>A0A3S3TEQ0_9SPHI</name>
<comment type="caution">
    <text evidence="4">The sequence shown here is derived from an EMBL/GenBank/DDBJ whole genome shotgun (WGS) entry which is preliminary data.</text>
</comment>
<evidence type="ECO:0000256" key="1">
    <source>
        <dbReference type="ARBA" id="ARBA00025483"/>
    </source>
</evidence>
<comment type="subunit">
    <text evidence="2">DNA polymerase III contains a core (composed of alpha, epsilon and theta chains) that associates with a tau subunit. This core dimerizes to form the POLIII' complex. PolIII' associates with the gamma complex (composed of gamma, delta, delta', psi and chi chains) and with the beta chain to form the complete DNA polymerase III complex.</text>
</comment>
<dbReference type="GO" id="GO:0045004">
    <property type="term" value="P:DNA replication proofreading"/>
    <property type="evidence" value="ECO:0007669"/>
    <property type="project" value="TreeGrafter"/>
</dbReference>
<dbReference type="GO" id="GO:0003677">
    <property type="term" value="F:DNA binding"/>
    <property type="evidence" value="ECO:0007669"/>
    <property type="project" value="InterPro"/>
</dbReference>
<dbReference type="GO" id="GO:0008408">
    <property type="term" value="F:3'-5' exonuclease activity"/>
    <property type="evidence" value="ECO:0007669"/>
    <property type="project" value="TreeGrafter"/>
</dbReference>
<accession>A0A3S3TEQ0</accession>
<dbReference type="Gene3D" id="3.40.1440.10">
    <property type="entry name" value="GIY-YIG endonuclease"/>
    <property type="match status" value="1"/>
</dbReference>
<dbReference type="SMART" id="SM00479">
    <property type="entry name" value="EXOIII"/>
    <property type="match status" value="1"/>
</dbReference>
<feature type="domain" description="GIY-YIG" evidence="3">
    <location>
        <begin position="196"/>
        <end position="274"/>
    </location>
</feature>
<dbReference type="SMART" id="SM00465">
    <property type="entry name" value="GIYc"/>
    <property type="match status" value="1"/>
</dbReference>
<sequence>MYAIVDIETTGGHANANGITEIAICIHDGMQVVKRYETLVNPQKDIPVYIRALTGISNEMVQEAPLFKDVAHEVFQLLSGKIFVAHNVNFDYSFLRYHLAQAGYDLNCNKLCTVRLGRKIMPGFPSYSLGKLCVQLGIENLSRHRAAGDAEATAKLFGMYVAADKDGHITKALKQNSKEQLLPPNLSKKDIEQLPYMPGVYYFHDNKGKVIYVGKAKNLKKRVCSHFTGNNPGRQRQEFLKNIYSITYQLCGTELIAFVLEAIEIKRLWPKYNRSLKRFEQKYALYDYIDQRGYVRLAVDKYHKHQQPLYTCNTLYEGYTLVNRLIENFGLCPKLCFIQKGLSTVCNGVHGENCACTGTMPPDKYNELVNNAVESLNEALPTFAIRDEGRTFDEHSCILIEKGRFYGMGYVSHYFQADGIDHLKTHLTPYPGNDYIRNIVSNYAARYPERMMMFDTRLVSEPLIDVI</sequence>
<dbReference type="GO" id="GO:0006289">
    <property type="term" value="P:nucleotide-excision repair"/>
    <property type="evidence" value="ECO:0007669"/>
    <property type="project" value="InterPro"/>
</dbReference>
<dbReference type="GO" id="GO:0005829">
    <property type="term" value="C:cytosol"/>
    <property type="evidence" value="ECO:0007669"/>
    <property type="project" value="TreeGrafter"/>
</dbReference>
<dbReference type="SUPFAM" id="SSF82771">
    <property type="entry name" value="GIY-YIG endonuclease"/>
    <property type="match status" value="1"/>
</dbReference>
<dbReference type="Gene3D" id="3.30.420.10">
    <property type="entry name" value="Ribonuclease H-like superfamily/Ribonuclease H"/>
    <property type="match status" value="1"/>
</dbReference>
<keyword evidence="5" id="KW-1185">Reference proteome</keyword>
<dbReference type="PANTHER" id="PTHR30231">
    <property type="entry name" value="DNA POLYMERASE III SUBUNIT EPSILON"/>
    <property type="match status" value="1"/>
</dbReference>
<dbReference type="OrthoDB" id="9803913at2"/>
<dbReference type="Proteomes" id="UP000282759">
    <property type="component" value="Unassembled WGS sequence"/>
</dbReference>
<gene>
    <name evidence="4" type="ORF">EOD41_18440</name>
</gene>
<dbReference type="Pfam" id="PF00929">
    <property type="entry name" value="RNase_T"/>
    <property type="match status" value="1"/>
</dbReference>
<dbReference type="InterPro" id="IPR000305">
    <property type="entry name" value="GIY-YIG_endonuc"/>
</dbReference>
<dbReference type="AlphaFoldDB" id="A0A3S3TEQ0"/>